<feature type="compositionally biased region" description="Basic and acidic residues" evidence="1">
    <location>
        <begin position="245"/>
        <end position="292"/>
    </location>
</feature>
<name>A0A1I7Y463_9BILA</name>
<dbReference type="WBParaSite" id="L893_g12430.t1">
    <property type="protein sequence ID" value="L893_g12430.t1"/>
    <property type="gene ID" value="L893_g12430"/>
</dbReference>
<dbReference type="Proteomes" id="UP000095287">
    <property type="component" value="Unplaced"/>
</dbReference>
<keyword evidence="2" id="KW-0472">Membrane</keyword>
<feature type="transmembrane region" description="Helical" evidence="2">
    <location>
        <begin position="160"/>
        <end position="186"/>
    </location>
</feature>
<evidence type="ECO:0000313" key="4">
    <source>
        <dbReference type="WBParaSite" id="L893_g12430.t1"/>
    </source>
</evidence>
<evidence type="ECO:0000313" key="3">
    <source>
        <dbReference type="Proteomes" id="UP000095287"/>
    </source>
</evidence>
<feature type="region of interest" description="Disordered" evidence="1">
    <location>
        <begin position="205"/>
        <end position="314"/>
    </location>
</feature>
<evidence type="ECO:0000256" key="2">
    <source>
        <dbReference type="SAM" id="Phobius"/>
    </source>
</evidence>
<dbReference type="AlphaFoldDB" id="A0A1I7Y463"/>
<accession>A0A1I7Y463</accession>
<reference evidence="4" key="1">
    <citation type="submission" date="2016-11" db="UniProtKB">
        <authorList>
            <consortium name="WormBaseParasite"/>
        </authorList>
    </citation>
    <scope>IDENTIFICATION</scope>
</reference>
<protein>
    <submittedName>
        <fullName evidence="4">Transmembrane protein</fullName>
    </submittedName>
</protein>
<keyword evidence="2" id="KW-1133">Transmembrane helix</keyword>
<organism evidence="3 4">
    <name type="scientific">Steinernema glaseri</name>
    <dbReference type="NCBI Taxonomy" id="37863"/>
    <lineage>
        <taxon>Eukaryota</taxon>
        <taxon>Metazoa</taxon>
        <taxon>Ecdysozoa</taxon>
        <taxon>Nematoda</taxon>
        <taxon>Chromadorea</taxon>
        <taxon>Rhabditida</taxon>
        <taxon>Tylenchina</taxon>
        <taxon>Panagrolaimomorpha</taxon>
        <taxon>Strongyloidoidea</taxon>
        <taxon>Steinernematidae</taxon>
        <taxon>Steinernema</taxon>
    </lineage>
</organism>
<keyword evidence="3" id="KW-1185">Reference proteome</keyword>
<keyword evidence="2" id="KW-0812">Transmembrane</keyword>
<evidence type="ECO:0000256" key="1">
    <source>
        <dbReference type="SAM" id="MobiDB-lite"/>
    </source>
</evidence>
<feature type="compositionally biased region" description="Basic and acidic residues" evidence="1">
    <location>
        <begin position="205"/>
        <end position="217"/>
    </location>
</feature>
<sequence>MCNSSIAENKESSTNHRHQYSSLYVLQITLGVDQTTTLDRAEISSRLGDVVGDALEKRTVTHLQQDAPVFGSNMEYSNLKVAVEIVSIERRAREAVVSFVVFVNRKLVSADDLLLLPYTHISARLQYPVASVGALNSAKETYQSRWWLIGGRNTSLSCKLFAFLALIAGSGALILLCGWILLVVYFNTCGALSADYEPRKYNVTPTHKDREVSERVRPRPVQPRVTSSSAELDDDEPEQPAAAGETREKTKSPEVEFKDIRDVDDHEEAKDKKTTEEPIEAEFEKESDRSGGEEPSPGTMQNETVIPLSDEEVSECERRLEKRRLRPMSAAPRRPLRTIEGSIIEPIQSTKQQWNPYRAGDEVAQIFYIGPTLNGHPTPAPTTERGVVVLRDIDETKSTSSKPFNVL</sequence>
<proteinExistence type="predicted"/>